<dbReference type="EMBL" id="JBHILM010000009">
    <property type="protein sequence ID" value="MFB5681312.1"/>
    <property type="molecule type" value="Genomic_DNA"/>
</dbReference>
<protein>
    <submittedName>
        <fullName evidence="1">GNAT family N-acetyltransferase</fullName>
    </submittedName>
</protein>
<name>A0ABV5B740_9BACL</name>
<gene>
    <name evidence="1" type="ORF">ACE3NQ_10355</name>
</gene>
<comment type="caution">
    <text evidence="1">The sequence shown here is derived from an EMBL/GenBank/DDBJ whole genome shotgun (WGS) entry which is preliminary data.</text>
</comment>
<reference evidence="1 2" key="1">
    <citation type="submission" date="2024-09" db="EMBL/GenBank/DDBJ databases">
        <authorList>
            <person name="Ruan L."/>
        </authorList>
    </citation>
    <scope>NUCLEOTIDE SEQUENCE [LARGE SCALE GENOMIC DNA]</scope>
    <source>
        <strain evidence="1 2">D33</strain>
    </source>
</reference>
<proteinExistence type="predicted"/>
<evidence type="ECO:0000313" key="1">
    <source>
        <dbReference type="EMBL" id="MFB5681312.1"/>
    </source>
</evidence>
<keyword evidence="2" id="KW-1185">Reference proteome</keyword>
<dbReference type="Proteomes" id="UP001580407">
    <property type="component" value="Unassembled WGS sequence"/>
</dbReference>
<accession>A0ABV5B740</accession>
<dbReference type="RefSeq" id="WP_375525096.1">
    <property type="nucleotide sequence ID" value="NZ_JBHILM010000009.1"/>
</dbReference>
<sequence>MEPVTANVKWYDETNIGKLMWPDTEYGRYAKKYILPLMIGQSVSSYIHNVRTRLLVVTVDGIPLPVTVNDMEYDNSYVCSPYTHYVTYAGEELANLRSRPAEVLLGGMLNMIGQLLRRARFNRVIQVNNWILSTNLYPVLTPGQLEAVIDELQQHYPRHAILCRSLNRAASGRLLDAMKEKGCKLVPSRQIYLLHGRQEQDMAFAEAAAPHPVNAKARWLVKRDRGLIRKQGYSISGPSDMQPDDAPRIKQLYDMLYIHKYSACNPQFTEQFIQLAIETGTLELYGLRKNGRLDAVLGFFAREGIMTAPLFGYDTTLPQKTGLYRMLSAVLIGIAEERGLLLHESSGVGQFKRNRGAVAELEVTAVFDRHLPFLTRVCWTILEKLLWSIGVPIIRKLKL</sequence>
<evidence type="ECO:0000313" key="2">
    <source>
        <dbReference type="Proteomes" id="UP001580407"/>
    </source>
</evidence>
<organism evidence="1 2">
    <name type="scientific">Paenibacillus terreus</name>
    <dbReference type="NCBI Taxonomy" id="1387834"/>
    <lineage>
        <taxon>Bacteria</taxon>
        <taxon>Bacillati</taxon>
        <taxon>Bacillota</taxon>
        <taxon>Bacilli</taxon>
        <taxon>Bacillales</taxon>
        <taxon>Paenibacillaceae</taxon>
        <taxon>Paenibacillus</taxon>
    </lineage>
</organism>